<dbReference type="PANTHER" id="PTHR46296">
    <property type="entry name" value="BNAA05G37250D PROTEIN"/>
    <property type="match status" value="1"/>
</dbReference>
<comment type="subcellular location">
    <subcellularLocation>
        <location evidence="1">Membrane</location>
        <topology evidence="1">Single-pass membrane protein</topology>
    </subcellularLocation>
</comment>
<evidence type="ECO:0000256" key="5">
    <source>
        <dbReference type="SAM" id="MobiDB-lite"/>
    </source>
</evidence>
<accession>A0A068VE52</accession>
<evidence type="ECO:0000259" key="6">
    <source>
        <dbReference type="PROSITE" id="PS51778"/>
    </source>
</evidence>
<keyword evidence="3" id="KW-1133">Transmembrane helix</keyword>
<keyword evidence="4" id="KW-0472">Membrane</keyword>
<protein>
    <submittedName>
        <fullName evidence="7">DH200=94 genomic scaffold, scaffold_325</fullName>
    </submittedName>
</protein>
<dbReference type="SMART" id="SM00568">
    <property type="entry name" value="GRAM"/>
    <property type="match status" value="1"/>
</dbReference>
<evidence type="ECO:0000313" key="7">
    <source>
        <dbReference type="EMBL" id="CDP19011.1"/>
    </source>
</evidence>
<dbReference type="InterPro" id="IPR044511">
    <property type="entry name" value="At1g03370/At5g50170-like"/>
</dbReference>
<proteinExistence type="predicted"/>
<dbReference type="STRING" id="49390.A0A068VE52"/>
<dbReference type="PROSITE" id="PS51778">
    <property type="entry name" value="VAST"/>
    <property type="match status" value="1"/>
</dbReference>
<sequence length="393" mass="44553">MLKLSNDEKDIPKNLEGGNLLDQPYAMPPKDLNMLLFTPKSQLMRDLAELQGTTDVQEGPWTRKSADKSCLVRVITYTKAVTKLVKAVKATEEQTYIKANGKEFIVFVDVNTPEVPYGNTFKVDLLYKITPGPKLSCTEKSAHLVVSWAINFHQNTMMKGMIEGGARQGLKESFEQLSDLLAKILKVINPINVSDCIRISRHMDSPRCKICSIFSVEVAPENFLDNTNGAKTIRDYLNKIEKEVGKKLNLQSPHRNSAFQKISGLPPKEFLISDFSRSLKRKMPLQGQLFLSARIVGFYANLFGHKPKFFIPWENIEHIHELFPSLGTVESPSLVIILSMGRGNDTRRQAAFLFSFIHFLQLNANRTVMVVWTKRKLGPDQRAQIAEEQQDRD</sequence>
<dbReference type="InterPro" id="IPR031968">
    <property type="entry name" value="VASt"/>
</dbReference>
<dbReference type="AlphaFoldDB" id="A0A068VE52"/>
<feature type="domain" description="VASt" evidence="6">
    <location>
        <begin position="16"/>
        <end position="189"/>
    </location>
</feature>
<dbReference type="Gene3D" id="2.30.29.30">
    <property type="entry name" value="Pleckstrin-homology domain (PH domain)/Phosphotyrosine-binding domain (PTB)"/>
    <property type="match status" value="1"/>
</dbReference>
<gene>
    <name evidence="7" type="ORF">GSCOC_T00009279001</name>
</gene>
<dbReference type="GO" id="GO:0016020">
    <property type="term" value="C:membrane"/>
    <property type="evidence" value="ECO:0007669"/>
    <property type="project" value="UniProtKB-SubCell"/>
</dbReference>
<dbReference type="Pfam" id="PF16016">
    <property type="entry name" value="VASt"/>
    <property type="match status" value="1"/>
</dbReference>
<feature type="compositionally biased region" description="Basic and acidic residues" evidence="5">
    <location>
        <begin position="1"/>
        <end position="13"/>
    </location>
</feature>
<dbReference type="Pfam" id="PF02893">
    <property type="entry name" value="GRAM"/>
    <property type="match status" value="1"/>
</dbReference>
<evidence type="ECO:0000256" key="1">
    <source>
        <dbReference type="ARBA" id="ARBA00004167"/>
    </source>
</evidence>
<dbReference type="PANTHER" id="PTHR46296:SF7">
    <property type="entry name" value="C2 DOMAIN-CONTAINING PROTEIN"/>
    <property type="match status" value="1"/>
</dbReference>
<evidence type="ECO:0000313" key="8">
    <source>
        <dbReference type="Proteomes" id="UP000295252"/>
    </source>
</evidence>
<evidence type="ECO:0000256" key="4">
    <source>
        <dbReference type="ARBA" id="ARBA00023136"/>
    </source>
</evidence>
<name>A0A068VE52_COFCA</name>
<dbReference type="OrthoDB" id="67700at2759"/>
<dbReference type="InterPro" id="IPR004182">
    <property type="entry name" value="GRAM"/>
</dbReference>
<keyword evidence="8" id="KW-1185">Reference proteome</keyword>
<organism evidence="7 8">
    <name type="scientific">Coffea canephora</name>
    <name type="common">Robusta coffee</name>
    <dbReference type="NCBI Taxonomy" id="49390"/>
    <lineage>
        <taxon>Eukaryota</taxon>
        <taxon>Viridiplantae</taxon>
        <taxon>Streptophyta</taxon>
        <taxon>Embryophyta</taxon>
        <taxon>Tracheophyta</taxon>
        <taxon>Spermatophyta</taxon>
        <taxon>Magnoliopsida</taxon>
        <taxon>eudicotyledons</taxon>
        <taxon>Gunneridae</taxon>
        <taxon>Pentapetalae</taxon>
        <taxon>asterids</taxon>
        <taxon>lamiids</taxon>
        <taxon>Gentianales</taxon>
        <taxon>Rubiaceae</taxon>
        <taxon>Ixoroideae</taxon>
        <taxon>Gardenieae complex</taxon>
        <taxon>Bertiereae - Coffeeae clade</taxon>
        <taxon>Coffeeae</taxon>
        <taxon>Coffea</taxon>
    </lineage>
</organism>
<dbReference type="Gramene" id="CDP19011">
    <property type="protein sequence ID" value="CDP19011"/>
    <property type="gene ID" value="GSCOC_T00009279001"/>
</dbReference>
<dbReference type="EMBL" id="HG739409">
    <property type="protein sequence ID" value="CDP19011.1"/>
    <property type="molecule type" value="Genomic_DNA"/>
</dbReference>
<dbReference type="PhylomeDB" id="A0A068VE52"/>
<reference evidence="8" key="1">
    <citation type="journal article" date="2014" name="Science">
        <title>The coffee genome provides insight into the convergent evolution of caffeine biosynthesis.</title>
        <authorList>
            <person name="Denoeud F."/>
            <person name="Carretero-Paulet L."/>
            <person name="Dereeper A."/>
            <person name="Droc G."/>
            <person name="Guyot R."/>
            <person name="Pietrella M."/>
            <person name="Zheng C."/>
            <person name="Alberti A."/>
            <person name="Anthony F."/>
            <person name="Aprea G."/>
            <person name="Aury J.M."/>
            <person name="Bento P."/>
            <person name="Bernard M."/>
            <person name="Bocs S."/>
            <person name="Campa C."/>
            <person name="Cenci A."/>
            <person name="Combes M.C."/>
            <person name="Crouzillat D."/>
            <person name="Da Silva C."/>
            <person name="Daddiego L."/>
            <person name="De Bellis F."/>
            <person name="Dussert S."/>
            <person name="Garsmeur O."/>
            <person name="Gayraud T."/>
            <person name="Guignon V."/>
            <person name="Jahn K."/>
            <person name="Jamilloux V."/>
            <person name="Joet T."/>
            <person name="Labadie K."/>
            <person name="Lan T."/>
            <person name="Leclercq J."/>
            <person name="Lepelley M."/>
            <person name="Leroy T."/>
            <person name="Li L.T."/>
            <person name="Librado P."/>
            <person name="Lopez L."/>
            <person name="Munoz A."/>
            <person name="Noel B."/>
            <person name="Pallavicini A."/>
            <person name="Perrotta G."/>
            <person name="Poncet V."/>
            <person name="Pot D."/>
            <person name="Priyono X."/>
            <person name="Rigoreau M."/>
            <person name="Rouard M."/>
            <person name="Rozas J."/>
            <person name="Tranchant-Dubreuil C."/>
            <person name="VanBuren R."/>
            <person name="Zhang Q."/>
            <person name="Andrade A.C."/>
            <person name="Argout X."/>
            <person name="Bertrand B."/>
            <person name="de Kochko A."/>
            <person name="Graziosi G."/>
            <person name="Henry R.J."/>
            <person name="Jayarama X."/>
            <person name="Ming R."/>
            <person name="Nagai C."/>
            <person name="Rounsley S."/>
            <person name="Sankoff D."/>
            <person name="Giuliano G."/>
            <person name="Albert V.A."/>
            <person name="Wincker P."/>
            <person name="Lashermes P."/>
        </authorList>
    </citation>
    <scope>NUCLEOTIDE SEQUENCE [LARGE SCALE GENOMIC DNA]</scope>
    <source>
        <strain evidence="8">cv. DH200-94</strain>
    </source>
</reference>
<dbReference type="InterPro" id="IPR011993">
    <property type="entry name" value="PH-like_dom_sf"/>
</dbReference>
<evidence type="ECO:0000256" key="2">
    <source>
        <dbReference type="ARBA" id="ARBA00022692"/>
    </source>
</evidence>
<evidence type="ECO:0000256" key="3">
    <source>
        <dbReference type="ARBA" id="ARBA00022989"/>
    </source>
</evidence>
<dbReference type="InParanoid" id="A0A068VE52"/>
<feature type="region of interest" description="Disordered" evidence="5">
    <location>
        <begin position="1"/>
        <end position="22"/>
    </location>
</feature>
<keyword evidence="2" id="KW-0812">Transmembrane</keyword>
<dbReference type="Proteomes" id="UP000295252">
    <property type="component" value="Unassembled WGS sequence"/>
</dbReference>